<dbReference type="GO" id="GO:0005524">
    <property type="term" value="F:ATP binding"/>
    <property type="evidence" value="ECO:0007669"/>
    <property type="project" value="UniProtKB-KW"/>
</dbReference>
<evidence type="ECO:0000256" key="6">
    <source>
        <dbReference type="ARBA" id="ARBA00022777"/>
    </source>
</evidence>
<keyword evidence="3" id="KW-0597">Phosphoprotein</keyword>
<evidence type="ECO:0000256" key="9">
    <source>
        <dbReference type="SAM" id="Phobius"/>
    </source>
</evidence>
<feature type="transmembrane region" description="Helical" evidence="9">
    <location>
        <begin position="136"/>
        <end position="155"/>
    </location>
</feature>
<dbReference type="InterPro" id="IPR003594">
    <property type="entry name" value="HATPase_dom"/>
</dbReference>
<keyword evidence="5" id="KW-0547">Nucleotide-binding</keyword>
<dbReference type="SUPFAM" id="SSF55874">
    <property type="entry name" value="ATPase domain of HSP90 chaperone/DNA topoisomerase II/histidine kinase"/>
    <property type="match status" value="1"/>
</dbReference>
<comment type="catalytic activity">
    <reaction evidence="1">
        <text>ATP + protein L-histidine = ADP + protein N-phospho-L-histidine.</text>
        <dbReference type="EC" id="2.7.13.3"/>
    </reaction>
</comment>
<gene>
    <name evidence="11" type="ORF">D7Z96_05950</name>
</gene>
<keyword evidence="4" id="KW-0808">Transferase</keyword>
<dbReference type="Gene3D" id="1.20.5.1930">
    <property type="match status" value="1"/>
</dbReference>
<dbReference type="Proteomes" id="UP000273159">
    <property type="component" value="Unassembled WGS sequence"/>
</dbReference>
<organism evidence="11 12">
    <name type="scientific">Pseudarthrobacter phenanthrenivorans</name>
    <name type="common">Arthrobacter phenanthrenivorans</name>
    <dbReference type="NCBI Taxonomy" id="361575"/>
    <lineage>
        <taxon>Bacteria</taxon>
        <taxon>Bacillati</taxon>
        <taxon>Actinomycetota</taxon>
        <taxon>Actinomycetes</taxon>
        <taxon>Micrococcales</taxon>
        <taxon>Micrococcaceae</taxon>
        <taxon>Pseudarthrobacter</taxon>
    </lineage>
</organism>
<evidence type="ECO:0000313" key="12">
    <source>
        <dbReference type="Proteomes" id="UP000273159"/>
    </source>
</evidence>
<dbReference type="Gene3D" id="3.30.565.10">
    <property type="entry name" value="Histidine kinase-like ATPase, C-terminal domain"/>
    <property type="match status" value="1"/>
</dbReference>
<sequence>MTSQEKSGLLPARLGQASQLPMPSRSDILTAATAAALDFGMFMIAWLSGDMPQPPWLVLLYTAAAGVVVAWRHHFPVSVYALALLIQLSFPFVALNWRTPLDPSLGTTYLMLADLYAPWLVVLVALVAVAADRPPVWSVTAAAVAFAAWTGIFLMHDVWDVPNLILVLAAGLLSSWLVGRMAGRSGQRIQTLERFRSEAESAIAREHALIASELHDIVSHAVTVMTLHAAGARKIIKGDPERAAQALTVIEATGTQAMDELRRLLEALRAGITSYPVSSSLARIDMAQPLLESLRGAGFAVEWRVKGRPQVLADSVNHTAYRVVQEALTNVAKHAGAGAQVEVVLHWQPGALTIEITDDGGKGHRPEQDQHGFGLIGLRERVAIVGGSLTYGPKDSGFRVHVDLPLGIAQPQHA</sequence>
<evidence type="ECO:0000256" key="5">
    <source>
        <dbReference type="ARBA" id="ARBA00022741"/>
    </source>
</evidence>
<dbReference type="InterPro" id="IPR011712">
    <property type="entry name" value="Sig_transdc_His_kin_sub3_dim/P"/>
</dbReference>
<dbReference type="EMBL" id="RBNH01000004">
    <property type="protein sequence ID" value="RKO25350.1"/>
    <property type="molecule type" value="Genomic_DNA"/>
</dbReference>
<evidence type="ECO:0000256" key="3">
    <source>
        <dbReference type="ARBA" id="ARBA00022553"/>
    </source>
</evidence>
<reference evidence="12" key="2">
    <citation type="submission" date="2018-10" db="EMBL/GenBank/DDBJ databases">
        <authorList>
            <person name="Wang Y."/>
            <person name="Wang J."/>
            <person name="Yang X."/>
            <person name="Wang Z."/>
            <person name="Huang Y."/>
        </authorList>
    </citation>
    <scope>NUCLEOTIDE SEQUENCE [LARGE SCALE GENOMIC DNA]</scope>
    <source>
        <strain evidence="12">J015</strain>
    </source>
</reference>
<dbReference type="SMART" id="SM00387">
    <property type="entry name" value="HATPase_c"/>
    <property type="match status" value="1"/>
</dbReference>
<name>A0A3B0FZI6_PSEPS</name>
<dbReference type="Pfam" id="PF02518">
    <property type="entry name" value="HATPase_c"/>
    <property type="match status" value="1"/>
</dbReference>
<feature type="transmembrane region" description="Helical" evidence="9">
    <location>
        <begin position="161"/>
        <end position="179"/>
    </location>
</feature>
<comment type="caution">
    <text evidence="11">The sequence shown here is derived from an EMBL/GenBank/DDBJ whole genome shotgun (WGS) entry which is preliminary data.</text>
</comment>
<dbReference type="GO" id="GO:0016020">
    <property type="term" value="C:membrane"/>
    <property type="evidence" value="ECO:0007669"/>
    <property type="project" value="InterPro"/>
</dbReference>
<evidence type="ECO:0000256" key="4">
    <source>
        <dbReference type="ARBA" id="ARBA00022679"/>
    </source>
</evidence>
<keyword evidence="6" id="KW-0418">Kinase</keyword>
<keyword evidence="9" id="KW-0812">Transmembrane</keyword>
<dbReference type="PANTHER" id="PTHR24421:SF10">
    <property type="entry name" value="NITRATE_NITRITE SENSOR PROTEIN NARQ"/>
    <property type="match status" value="1"/>
</dbReference>
<evidence type="ECO:0000256" key="1">
    <source>
        <dbReference type="ARBA" id="ARBA00000085"/>
    </source>
</evidence>
<evidence type="ECO:0000256" key="8">
    <source>
        <dbReference type="ARBA" id="ARBA00023012"/>
    </source>
</evidence>
<dbReference type="CDD" id="cd16917">
    <property type="entry name" value="HATPase_UhpB-NarQ-NarX-like"/>
    <property type="match status" value="1"/>
</dbReference>
<evidence type="ECO:0000256" key="2">
    <source>
        <dbReference type="ARBA" id="ARBA00012438"/>
    </source>
</evidence>
<dbReference type="InterPro" id="IPR050482">
    <property type="entry name" value="Sensor_HK_TwoCompSys"/>
</dbReference>
<protein>
    <recommendedName>
        <fullName evidence="2">histidine kinase</fullName>
        <ecNumber evidence="2">2.7.13.3</ecNumber>
    </recommendedName>
</protein>
<feature type="transmembrane region" description="Helical" evidence="9">
    <location>
        <begin position="109"/>
        <end position="129"/>
    </location>
</feature>
<feature type="transmembrane region" description="Helical" evidence="9">
    <location>
        <begin position="78"/>
        <end position="97"/>
    </location>
</feature>
<keyword evidence="9" id="KW-0472">Membrane</keyword>
<proteinExistence type="predicted"/>
<dbReference type="InterPro" id="IPR036890">
    <property type="entry name" value="HATPase_C_sf"/>
</dbReference>
<evidence type="ECO:0000256" key="7">
    <source>
        <dbReference type="ARBA" id="ARBA00022840"/>
    </source>
</evidence>
<feature type="domain" description="Histidine kinase/HSP90-like ATPase" evidence="10">
    <location>
        <begin position="315"/>
        <end position="408"/>
    </location>
</feature>
<dbReference type="AlphaFoldDB" id="A0A3B0FZI6"/>
<keyword evidence="7" id="KW-0067">ATP-binding</keyword>
<keyword evidence="8" id="KW-0902">Two-component regulatory system</keyword>
<feature type="transmembrane region" description="Helical" evidence="9">
    <location>
        <begin position="28"/>
        <end position="48"/>
    </location>
</feature>
<dbReference type="RefSeq" id="WP_120691926.1">
    <property type="nucleotide sequence ID" value="NZ_RBNH01000004.1"/>
</dbReference>
<dbReference type="PANTHER" id="PTHR24421">
    <property type="entry name" value="NITRATE/NITRITE SENSOR PROTEIN NARX-RELATED"/>
    <property type="match status" value="1"/>
</dbReference>
<dbReference type="GO" id="GO:0046983">
    <property type="term" value="F:protein dimerization activity"/>
    <property type="evidence" value="ECO:0007669"/>
    <property type="project" value="InterPro"/>
</dbReference>
<evidence type="ECO:0000259" key="10">
    <source>
        <dbReference type="SMART" id="SM00387"/>
    </source>
</evidence>
<dbReference type="Pfam" id="PF07730">
    <property type="entry name" value="HisKA_3"/>
    <property type="match status" value="1"/>
</dbReference>
<reference evidence="11 12" key="1">
    <citation type="submission" date="2018-10" db="EMBL/GenBank/DDBJ databases">
        <title>Genome-guide identification and characterization of bacteria that degrade polycyclic aromatic hydrocarbons and resist hexavalent chromium simultaneously.</title>
        <authorList>
            <person name="Feng H."/>
        </authorList>
    </citation>
    <scope>NUCLEOTIDE SEQUENCE [LARGE SCALE GENOMIC DNA]</scope>
    <source>
        <strain evidence="11 12">J015</strain>
    </source>
</reference>
<dbReference type="GO" id="GO:0000155">
    <property type="term" value="F:phosphorelay sensor kinase activity"/>
    <property type="evidence" value="ECO:0007669"/>
    <property type="project" value="InterPro"/>
</dbReference>
<feature type="transmembrane region" description="Helical" evidence="9">
    <location>
        <begin position="54"/>
        <end position="71"/>
    </location>
</feature>
<evidence type="ECO:0000313" key="11">
    <source>
        <dbReference type="EMBL" id="RKO25350.1"/>
    </source>
</evidence>
<keyword evidence="9" id="KW-1133">Transmembrane helix</keyword>
<dbReference type="EC" id="2.7.13.3" evidence="2"/>
<accession>A0A3B0FZI6</accession>